<dbReference type="GO" id="GO:0006779">
    <property type="term" value="P:porphyrin-containing compound biosynthetic process"/>
    <property type="evidence" value="ECO:0007669"/>
    <property type="project" value="TreeGrafter"/>
</dbReference>
<evidence type="ECO:0000313" key="3">
    <source>
        <dbReference type="Proteomes" id="UP000270487"/>
    </source>
</evidence>
<dbReference type="GO" id="GO:0051539">
    <property type="term" value="F:4 iron, 4 sulfur cluster binding"/>
    <property type="evidence" value="ECO:0007669"/>
    <property type="project" value="TreeGrafter"/>
</dbReference>
<organism evidence="2 3">
    <name type="scientific">Serratia fonticola</name>
    <dbReference type="NCBI Taxonomy" id="47917"/>
    <lineage>
        <taxon>Bacteria</taxon>
        <taxon>Pseudomonadati</taxon>
        <taxon>Pseudomonadota</taxon>
        <taxon>Gammaproteobacteria</taxon>
        <taxon>Enterobacterales</taxon>
        <taxon>Yersiniaceae</taxon>
        <taxon>Serratia</taxon>
    </lineage>
</organism>
<dbReference type="PROSITE" id="PS51918">
    <property type="entry name" value="RADICAL_SAM"/>
    <property type="match status" value="1"/>
</dbReference>
<accession>A0A448SQT5</accession>
<reference evidence="2 3" key="1">
    <citation type="submission" date="2018-12" db="EMBL/GenBank/DDBJ databases">
        <authorList>
            <consortium name="Pathogen Informatics"/>
        </authorList>
    </citation>
    <scope>NUCLEOTIDE SEQUENCE [LARGE SCALE GENOMIC DNA]</scope>
    <source>
        <strain evidence="2 3">NCTC13193</strain>
    </source>
</reference>
<dbReference type="InterPro" id="IPR006638">
    <property type="entry name" value="Elp3/MiaA/NifB-like_rSAM"/>
</dbReference>
<dbReference type="SMART" id="SM00729">
    <property type="entry name" value="Elp3"/>
    <property type="match status" value="1"/>
</dbReference>
<dbReference type="AlphaFoldDB" id="A0A448SQT5"/>
<dbReference type="SFLD" id="SFLDG01065">
    <property type="entry name" value="anaerobic_coproporphyrinogen-I"/>
    <property type="match status" value="1"/>
</dbReference>
<evidence type="ECO:0000313" key="2">
    <source>
        <dbReference type="EMBL" id="VEI70011.1"/>
    </source>
</evidence>
<keyword evidence="2" id="KW-0560">Oxidoreductase</keyword>
<dbReference type="InterPro" id="IPR023404">
    <property type="entry name" value="rSAM_horseshoe"/>
</dbReference>
<dbReference type="Pfam" id="PF04055">
    <property type="entry name" value="Radical_SAM"/>
    <property type="match status" value="1"/>
</dbReference>
<protein>
    <submittedName>
        <fullName evidence="2">Oxygen-independent coproporphyrinogen-III oxidase</fullName>
        <ecNumber evidence="2">1.3.99.22</ecNumber>
    </submittedName>
</protein>
<feature type="domain" description="Radical SAM core" evidence="1">
    <location>
        <begin position="40"/>
        <end position="276"/>
    </location>
</feature>
<dbReference type="SUPFAM" id="SSF102114">
    <property type="entry name" value="Radical SAM enzymes"/>
    <property type="match status" value="1"/>
</dbReference>
<dbReference type="Proteomes" id="UP000270487">
    <property type="component" value="Chromosome"/>
</dbReference>
<dbReference type="InterPro" id="IPR007197">
    <property type="entry name" value="rSAM"/>
</dbReference>
<dbReference type="SFLD" id="SFLDS00029">
    <property type="entry name" value="Radical_SAM"/>
    <property type="match status" value="1"/>
</dbReference>
<dbReference type="PANTHER" id="PTHR13932">
    <property type="entry name" value="COPROPORPHYRINIGEN III OXIDASE"/>
    <property type="match status" value="1"/>
</dbReference>
<dbReference type="CDD" id="cd01335">
    <property type="entry name" value="Radical_SAM"/>
    <property type="match status" value="1"/>
</dbReference>
<dbReference type="GO" id="GO:0005737">
    <property type="term" value="C:cytoplasm"/>
    <property type="evidence" value="ECO:0007669"/>
    <property type="project" value="TreeGrafter"/>
</dbReference>
<proteinExistence type="predicted"/>
<sequence length="436" mass="50004">MLPMNFSQLKTPYQSYTYAYPHKTAYRALTPRQLSDVWQEQDKQSLFLYFHIPFCEMRCGFCNLFTLVNASTSLEAEYLNALERQAKQTKQSLGEMKVVQLAIGGGTPTYLKPAELERLYEIIDIFDVEYSQVPSSVETSPATATPDRLRILAARNTQRVSIGVQSFVESEVKSVGRPQRNEKVFRSLDAIRDAGIPVLNIDLIYGLAFQTPQSWLYTLKTALKFAPEELFLYPLYVRPLTGIGLSGKSWDDERFELYQLGRDFLLEQGYEQVSMRMFRRPNSHAGQGEYCCQNDGMIGLGCGARSYTRSLHYSSEYAVGKEGVRSILENYVQRSAQDFAEVGYGYQLNQDNQRRRFIIQSLLHSSGLSCSLYHQRFHSEPLQDYPQLRELFALNMAQQNDRQITLTPKGLAWSDAIGPWLYANEITRLMHSYELS</sequence>
<dbReference type="Gene3D" id="3.80.30.20">
    <property type="entry name" value="tm_1862 like domain"/>
    <property type="match status" value="1"/>
</dbReference>
<dbReference type="InterPro" id="IPR058240">
    <property type="entry name" value="rSAM_sf"/>
</dbReference>
<dbReference type="EMBL" id="LR134492">
    <property type="protein sequence ID" value="VEI70011.1"/>
    <property type="molecule type" value="Genomic_DNA"/>
</dbReference>
<dbReference type="EC" id="1.3.99.22" evidence="2"/>
<name>A0A448SQT5_SERFO</name>
<dbReference type="GO" id="GO:0016491">
    <property type="term" value="F:oxidoreductase activity"/>
    <property type="evidence" value="ECO:0007669"/>
    <property type="project" value="UniProtKB-KW"/>
</dbReference>
<evidence type="ECO:0000259" key="1">
    <source>
        <dbReference type="PROSITE" id="PS51918"/>
    </source>
</evidence>
<dbReference type="PANTHER" id="PTHR13932:SF5">
    <property type="entry name" value="RADICAL S-ADENOSYL METHIONINE DOMAIN-CONTAINING PROTEIN 1, MITOCHONDRIAL"/>
    <property type="match status" value="1"/>
</dbReference>
<dbReference type="InterPro" id="IPR034505">
    <property type="entry name" value="Coproporphyrinogen-III_oxidase"/>
</dbReference>
<gene>
    <name evidence="2" type="primary">hemN_1</name>
    <name evidence="2" type="ORF">NCTC13193_02859</name>
</gene>
<dbReference type="NCBIfam" id="NF006067">
    <property type="entry name" value="PRK08208.1"/>
    <property type="match status" value="1"/>
</dbReference>